<feature type="compositionally biased region" description="Basic and acidic residues" evidence="4">
    <location>
        <begin position="172"/>
        <end position="181"/>
    </location>
</feature>
<organism evidence="5 6">
    <name type="scientific">Juglans regia</name>
    <name type="common">English walnut</name>
    <dbReference type="NCBI Taxonomy" id="51240"/>
    <lineage>
        <taxon>Eukaryota</taxon>
        <taxon>Viridiplantae</taxon>
        <taxon>Streptophyta</taxon>
        <taxon>Embryophyta</taxon>
        <taxon>Tracheophyta</taxon>
        <taxon>Spermatophyta</taxon>
        <taxon>Magnoliopsida</taxon>
        <taxon>eudicotyledons</taxon>
        <taxon>Gunneridae</taxon>
        <taxon>Pentapetalae</taxon>
        <taxon>rosids</taxon>
        <taxon>fabids</taxon>
        <taxon>Fagales</taxon>
        <taxon>Juglandaceae</taxon>
        <taxon>Juglans</taxon>
    </lineage>
</organism>
<feature type="region of interest" description="Disordered" evidence="4">
    <location>
        <begin position="97"/>
        <end position="121"/>
    </location>
</feature>
<feature type="region of interest" description="Disordered" evidence="4">
    <location>
        <begin position="162"/>
        <end position="181"/>
    </location>
</feature>
<evidence type="ECO:0000313" key="5">
    <source>
        <dbReference type="EMBL" id="KAF5451790.1"/>
    </source>
</evidence>
<dbReference type="EMBL" id="LIHL02000012">
    <property type="protein sequence ID" value="KAF5451790.1"/>
    <property type="molecule type" value="Genomic_DNA"/>
</dbReference>
<dbReference type="GO" id="GO:0001763">
    <property type="term" value="P:morphogenesis of a branching structure"/>
    <property type="evidence" value="ECO:0007669"/>
    <property type="project" value="InterPro"/>
</dbReference>
<dbReference type="InterPro" id="IPR044989">
    <property type="entry name" value="TAC1"/>
</dbReference>
<name>A0A833TP25_JUGRE</name>
<gene>
    <name evidence="5" type="ORF">F2P56_026862</name>
</gene>
<evidence type="ECO:0000313" key="6">
    <source>
        <dbReference type="Proteomes" id="UP000619265"/>
    </source>
</evidence>
<dbReference type="Proteomes" id="UP000619265">
    <property type="component" value="Unassembled WGS sequence"/>
</dbReference>
<dbReference type="PANTHER" id="PTHR38366:SF1">
    <property type="entry name" value="PROTEIN TILLER ANGLE CONTROL 1"/>
    <property type="match status" value="1"/>
</dbReference>
<accession>A0A833TP25</accession>
<evidence type="ECO:0000256" key="4">
    <source>
        <dbReference type="SAM" id="MobiDB-lite"/>
    </source>
</evidence>
<reference evidence="5" key="2">
    <citation type="submission" date="2020-03" db="EMBL/GenBank/DDBJ databases">
        <title>Walnut 2.0.</title>
        <authorList>
            <person name="Marrano A."/>
            <person name="Britton M."/>
            <person name="Zimin A.V."/>
            <person name="Zaini P.A."/>
            <person name="Workman R."/>
            <person name="Puiu D."/>
            <person name="Bianco L."/>
            <person name="Allen B.J."/>
            <person name="Troggio M."/>
            <person name="Leslie C.A."/>
            <person name="Timp W."/>
            <person name="Dendekar A."/>
            <person name="Salzberg S.L."/>
            <person name="Neale D.B."/>
        </authorList>
    </citation>
    <scope>NUCLEOTIDE SEQUENCE</scope>
    <source>
        <tissue evidence="5">Leaves</tissue>
    </source>
</reference>
<comment type="similarity">
    <text evidence="2">Belongs to the TAC family.</text>
</comment>
<protein>
    <recommendedName>
        <fullName evidence="3">Protein TILLER ANGLE CONTROL 1</fullName>
    </recommendedName>
</protein>
<feature type="non-terminal residue" evidence="5">
    <location>
        <position position="1"/>
    </location>
</feature>
<evidence type="ECO:0000256" key="3">
    <source>
        <dbReference type="ARBA" id="ARBA00026138"/>
    </source>
</evidence>
<proteinExistence type="inferred from homology"/>
<comment type="caution">
    <text evidence="5">The sequence shown here is derived from an EMBL/GenBank/DDBJ whole genome shotgun (WGS) entry which is preliminary data.</text>
</comment>
<reference evidence="5" key="1">
    <citation type="submission" date="2015-10" db="EMBL/GenBank/DDBJ databases">
        <authorList>
            <person name="Martinez-Garcia P.J."/>
            <person name="Crepeau M.W."/>
            <person name="Puiu D."/>
            <person name="Gonzalez-Ibeas D."/>
            <person name="Whalen J."/>
            <person name="Stevens K."/>
            <person name="Paul R."/>
            <person name="Butterfield T."/>
            <person name="Britton M."/>
            <person name="Reagan R."/>
            <person name="Chakraborty S."/>
            <person name="Walawage S.L."/>
            <person name="Vasquez-Gross H.A."/>
            <person name="Cardeno C."/>
            <person name="Famula R."/>
            <person name="Pratt K."/>
            <person name="Kuruganti S."/>
            <person name="Aradhya M.K."/>
            <person name="Leslie C.A."/>
            <person name="Dandekar A.M."/>
            <person name="Salzberg S.L."/>
            <person name="Wegrzyn J.L."/>
            <person name="Langley C.H."/>
            <person name="Neale D.B."/>
        </authorList>
    </citation>
    <scope>NUCLEOTIDE SEQUENCE</scope>
    <source>
        <tissue evidence="5">Leaves</tissue>
    </source>
</reference>
<evidence type="ECO:0000256" key="1">
    <source>
        <dbReference type="ARBA" id="ARBA00022604"/>
    </source>
</evidence>
<dbReference type="AlphaFoldDB" id="A0A833TP25"/>
<feature type="compositionally biased region" description="Acidic residues" evidence="4">
    <location>
        <begin position="98"/>
        <end position="121"/>
    </location>
</feature>
<keyword evidence="1" id="KW-0341">Growth regulation</keyword>
<feature type="region of interest" description="Disordered" evidence="4">
    <location>
        <begin position="135"/>
        <end position="155"/>
    </location>
</feature>
<dbReference type="PANTHER" id="PTHR38366">
    <property type="entry name" value="NAD-DEPENDENT PROTEIN DEACETYLASE HST1-LIKE PROTEIN"/>
    <property type="match status" value="1"/>
</dbReference>
<dbReference type="Gramene" id="Jr12_05710_p1">
    <property type="protein sequence ID" value="cds.Jr12_05710_p1"/>
    <property type="gene ID" value="Jr12_05710"/>
</dbReference>
<sequence>HTSIKLTIRISSGEKKKMKIFNWVHKRFHHTVLKDGLAGNVKTTELATKNTDKQALLKQVALVEVLDGWRDGILTIGTLGFDPLKPFNQRNEYLVLQSEEEDEQNEEGEYSSDGGDDNEENVEHEELNPLMSTTFGHSFEDFESNPDNGNLDCVDDVPLTPFMGSPGLNAELNRDGEQQKKKGERITLADLFLADVDVEGEFHSGKVPKSGEKPALKAKNGLSFAKKFIPRVKEDSRPIQNLQRLMKKMLKRKIHPDFDAKMQKSDCLKPGAIGPVSNGKHGASEFITLLPTQGDTVDL</sequence>
<evidence type="ECO:0000256" key="2">
    <source>
        <dbReference type="ARBA" id="ARBA00025796"/>
    </source>
</evidence>